<name>A0A5F8G8A2_MONDO</name>
<dbReference type="Bgee" id="ENSMODG00000047878">
    <property type="expression patterns" value="Expressed in ovary and 9 other cell types or tissues"/>
</dbReference>
<keyword evidence="2" id="KW-0964">Secreted</keyword>
<dbReference type="GO" id="GO:0005654">
    <property type="term" value="C:nucleoplasm"/>
    <property type="evidence" value="ECO:0007669"/>
    <property type="project" value="Ensembl"/>
</dbReference>
<evidence type="ECO:0000313" key="6">
    <source>
        <dbReference type="Ensembl" id="ENSMODP00000043708.1"/>
    </source>
</evidence>
<reference evidence="6" key="3">
    <citation type="submission" date="2025-09" db="UniProtKB">
        <authorList>
            <consortium name="Ensembl"/>
        </authorList>
    </citation>
    <scope>IDENTIFICATION</scope>
</reference>
<proteinExistence type="predicted"/>
<dbReference type="GO" id="GO:0032991">
    <property type="term" value="C:protein-containing complex"/>
    <property type="evidence" value="ECO:0007669"/>
    <property type="project" value="Ensembl"/>
</dbReference>
<dbReference type="OMA" id="LRITYGQ"/>
<dbReference type="GeneTree" id="ENSGT00940000155454"/>
<dbReference type="GO" id="GO:0005198">
    <property type="term" value="F:structural molecule activity"/>
    <property type="evidence" value="ECO:0007669"/>
    <property type="project" value="Ensembl"/>
</dbReference>
<comment type="caution">
    <text evidence="3">Lacks conserved residue(s) required for the propagation of feature annotation.</text>
</comment>
<evidence type="ECO:0000256" key="1">
    <source>
        <dbReference type="ARBA" id="ARBA00004613"/>
    </source>
</evidence>
<gene>
    <name evidence="6" type="primary">OLFM4</name>
</gene>
<keyword evidence="4" id="KW-0175">Coiled coil</keyword>
<comment type="subcellular location">
    <subcellularLocation>
        <location evidence="1">Secreted</location>
    </subcellularLocation>
</comment>
<reference evidence="6" key="2">
    <citation type="submission" date="2025-08" db="UniProtKB">
        <authorList>
            <consortium name="Ensembl"/>
        </authorList>
    </citation>
    <scope>IDENTIFICATION</scope>
</reference>
<dbReference type="Ensembl" id="ENSMODT00000082814.1">
    <property type="protein sequence ID" value="ENSMODP00000043708.1"/>
    <property type="gene ID" value="ENSMODG00000047878.1"/>
</dbReference>
<evidence type="ECO:0000256" key="3">
    <source>
        <dbReference type="PROSITE-ProRule" id="PRU00446"/>
    </source>
</evidence>
<dbReference type="AlphaFoldDB" id="A0A5F8G8A2"/>
<dbReference type="GO" id="GO:0005886">
    <property type="term" value="C:plasma membrane"/>
    <property type="evidence" value="ECO:0007669"/>
    <property type="project" value="Ensembl"/>
</dbReference>
<evidence type="ECO:0000313" key="7">
    <source>
        <dbReference type="Proteomes" id="UP000002280"/>
    </source>
</evidence>
<dbReference type="InParanoid" id="A0A5F8G8A2"/>
<dbReference type="PANTHER" id="PTHR23192">
    <property type="entry name" value="OLFACTOMEDIN-RELATED"/>
    <property type="match status" value="1"/>
</dbReference>
<feature type="coiled-coil region" evidence="4">
    <location>
        <begin position="171"/>
        <end position="216"/>
    </location>
</feature>
<evidence type="ECO:0000256" key="4">
    <source>
        <dbReference type="SAM" id="Coils"/>
    </source>
</evidence>
<sequence>MVIVTSHDLRVMKELGCLLTYNPLDCLLQVVIQTSKEGEPTTSPGSPFPFWTALMLYSNFNGSVDDRGICTCSVVLPDTSFPVQKVESLEITAHDLTQRFEKELTKVKEYTKTMQLFEQKLLNLSIKVQVMEETSISYNKLDFELLKLEVSEMQKLVTALKSNFDGSSVIIDQLELEIRNMTLLVEELESLDKNNILAIRREIVALKNRLKECEESRGQNNTHPFIPPGSCGHGGVENISKPFVVRINWRGSGYKYGAWGRDYTPQEPAKTLYWEAPLNTDGRYLEYYRLYNTLDDLLLYRLAKENRVRLGDGSGMVVYNNFMYFNYYGTRDMAKLDLNSNTVTLRRALPDAAFNNRFSYAGVNWQDMDFAVDESGLWVVYSTEASTGNIVISKINDTSLEVLNTWHTLQYKPSVSNTFIVCGVLYAIRPMNTRKEEIFYYYDTNTRKEGRISIIIEKMLETIQSVNYHPLDQKLYVYNDAYLLTYDLTYQKESEHP</sequence>
<accession>A0A5F8G8A2</accession>
<keyword evidence="7" id="KW-1185">Reference proteome</keyword>
<dbReference type="InterPro" id="IPR003112">
    <property type="entry name" value="Olfac-like_dom"/>
</dbReference>
<dbReference type="GO" id="GO:0045296">
    <property type="term" value="F:cadherin binding"/>
    <property type="evidence" value="ECO:0007669"/>
    <property type="project" value="Ensembl"/>
</dbReference>
<dbReference type="GO" id="GO:0048471">
    <property type="term" value="C:perinuclear region of cytoplasm"/>
    <property type="evidence" value="ECO:0007669"/>
    <property type="project" value="Ensembl"/>
</dbReference>
<protein>
    <submittedName>
        <fullName evidence="6">Olfactomedin 4</fullName>
    </submittedName>
</protein>
<dbReference type="GO" id="GO:0007165">
    <property type="term" value="P:signal transduction"/>
    <property type="evidence" value="ECO:0000318"/>
    <property type="project" value="GO_Central"/>
</dbReference>
<dbReference type="PROSITE" id="PS51132">
    <property type="entry name" value="OLF"/>
    <property type="match status" value="1"/>
</dbReference>
<reference evidence="6 7" key="1">
    <citation type="journal article" date="2007" name="Nature">
        <title>Genome of the marsupial Monodelphis domestica reveals innovation in non-coding sequences.</title>
        <authorList>
            <person name="Mikkelsen T.S."/>
            <person name="Wakefield M.J."/>
            <person name="Aken B."/>
            <person name="Amemiya C.T."/>
            <person name="Chang J.L."/>
            <person name="Duke S."/>
            <person name="Garber M."/>
            <person name="Gentles A.J."/>
            <person name="Goodstadt L."/>
            <person name="Heger A."/>
            <person name="Jurka J."/>
            <person name="Kamal M."/>
            <person name="Mauceli E."/>
            <person name="Searle S.M."/>
            <person name="Sharpe T."/>
            <person name="Baker M.L."/>
            <person name="Batzer M.A."/>
            <person name="Benos P.V."/>
            <person name="Belov K."/>
            <person name="Clamp M."/>
            <person name="Cook A."/>
            <person name="Cuff J."/>
            <person name="Das R."/>
            <person name="Davidow L."/>
            <person name="Deakin J.E."/>
            <person name="Fazzari M.J."/>
            <person name="Glass J.L."/>
            <person name="Grabherr M."/>
            <person name="Greally J.M."/>
            <person name="Gu W."/>
            <person name="Hore T.A."/>
            <person name="Huttley G.A."/>
            <person name="Kleber M."/>
            <person name="Jirtle R.L."/>
            <person name="Koina E."/>
            <person name="Lee J.T."/>
            <person name="Mahony S."/>
            <person name="Marra M.A."/>
            <person name="Miller R.D."/>
            <person name="Nicholls R.D."/>
            <person name="Oda M."/>
            <person name="Papenfuss A.T."/>
            <person name="Parra Z.E."/>
            <person name="Pollock D.D."/>
            <person name="Ray D.A."/>
            <person name="Schein J.E."/>
            <person name="Speed T.P."/>
            <person name="Thompson K."/>
            <person name="VandeBerg J.L."/>
            <person name="Wade C.M."/>
            <person name="Walker J.A."/>
            <person name="Waters P.D."/>
            <person name="Webber C."/>
            <person name="Weidman J.R."/>
            <person name="Xie X."/>
            <person name="Zody M.C."/>
            <person name="Baldwin J."/>
            <person name="Abdouelleil A."/>
            <person name="Abdulkadir J."/>
            <person name="Abebe A."/>
            <person name="Abera B."/>
            <person name="Abreu J."/>
            <person name="Acer S.C."/>
            <person name="Aftuck L."/>
            <person name="Alexander A."/>
            <person name="An P."/>
            <person name="Anderson E."/>
            <person name="Anderson S."/>
            <person name="Arachi H."/>
            <person name="Azer M."/>
            <person name="Bachantsang P."/>
            <person name="Barry A."/>
            <person name="Bayul T."/>
            <person name="Berlin A."/>
            <person name="Bessette D."/>
            <person name="Bloom T."/>
            <person name="Bloom T."/>
            <person name="Boguslavskiy L."/>
            <person name="Bonnet C."/>
            <person name="Boukhgalter B."/>
            <person name="Bourzgui I."/>
            <person name="Brown A."/>
            <person name="Cahill P."/>
            <person name="Channer S."/>
            <person name="Cheshatsang Y."/>
            <person name="Chuda L."/>
            <person name="Citroen M."/>
            <person name="Collymore A."/>
            <person name="Cooke P."/>
            <person name="Costello M."/>
            <person name="D'Aco K."/>
            <person name="Daza R."/>
            <person name="De Haan G."/>
            <person name="DeGray S."/>
            <person name="DeMaso C."/>
            <person name="Dhargay N."/>
            <person name="Dooley K."/>
            <person name="Dooley E."/>
            <person name="Doricent M."/>
            <person name="Dorje P."/>
            <person name="Dorjee K."/>
            <person name="Dupes A."/>
            <person name="Elong R."/>
            <person name="Falk J."/>
            <person name="Farina A."/>
            <person name="Faro S."/>
            <person name="Ferguson D."/>
            <person name="Fisher S."/>
            <person name="Foley C.D."/>
            <person name="Franke A."/>
            <person name="Friedrich D."/>
            <person name="Gadbois L."/>
            <person name="Gearin G."/>
            <person name="Gearin C.R."/>
            <person name="Giannoukos G."/>
            <person name="Goode T."/>
            <person name="Graham J."/>
            <person name="Grandbois E."/>
            <person name="Grewal S."/>
            <person name="Gyaltsen K."/>
            <person name="Hafez N."/>
            <person name="Hagos B."/>
            <person name="Hall J."/>
            <person name="Henson C."/>
            <person name="Hollinger A."/>
            <person name="Honan T."/>
            <person name="Huard M.D."/>
            <person name="Hughes L."/>
            <person name="Hurhula B."/>
            <person name="Husby M.E."/>
            <person name="Kamat A."/>
            <person name="Kanga B."/>
            <person name="Kashin S."/>
            <person name="Khazanovich D."/>
            <person name="Kisner P."/>
            <person name="Lance K."/>
            <person name="Lara M."/>
            <person name="Lee W."/>
            <person name="Lennon N."/>
            <person name="Letendre F."/>
            <person name="LeVine R."/>
            <person name="Lipovsky A."/>
            <person name="Liu X."/>
            <person name="Liu J."/>
            <person name="Liu S."/>
            <person name="Lokyitsang T."/>
            <person name="Lokyitsang Y."/>
            <person name="Lubonja R."/>
            <person name="Lui A."/>
            <person name="MacDonald P."/>
            <person name="Magnisalis V."/>
            <person name="Maru K."/>
            <person name="Matthews C."/>
            <person name="McCusker W."/>
            <person name="McDonough S."/>
            <person name="Mehta T."/>
            <person name="Meldrim J."/>
            <person name="Meneus L."/>
            <person name="Mihai O."/>
            <person name="Mihalev A."/>
            <person name="Mihova T."/>
            <person name="Mittelman R."/>
            <person name="Mlenga V."/>
            <person name="Montmayeur A."/>
            <person name="Mulrain L."/>
            <person name="Navidi A."/>
            <person name="Naylor J."/>
            <person name="Negash T."/>
            <person name="Nguyen T."/>
            <person name="Nguyen N."/>
            <person name="Nicol R."/>
            <person name="Norbu C."/>
            <person name="Norbu N."/>
            <person name="Novod N."/>
            <person name="O'Neill B."/>
            <person name="Osman S."/>
            <person name="Markiewicz E."/>
            <person name="Oyono O.L."/>
            <person name="Patti C."/>
            <person name="Phunkhang P."/>
            <person name="Pierre F."/>
            <person name="Priest M."/>
            <person name="Raghuraman S."/>
            <person name="Rege F."/>
            <person name="Reyes R."/>
            <person name="Rise C."/>
            <person name="Rogov P."/>
            <person name="Ross K."/>
            <person name="Ryan E."/>
            <person name="Settipalli S."/>
            <person name="Shea T."/>
            <person name="Sherpa N."/>
            <person name="Shi L."/>
            <person name="Shih D."/>
            <person name="Sparrow T."/>
            <person name="Spaulding J."/>
            <person name="Stalker J."/>
            <person name="Stange-Thomann N."/>
            <person name="Stavropoulos S."/>
            <person name="Stone C."/>
            <person name="Strader C."/>
            <person name="Tesfaye S."/>
            <person name="Thomson T."/>
            <person name="Thoulutsang Y."/>
            <person name="Thoulutsang D."/>
            <person name="Topham K."/>
            <person name="Topping I."/>
            <person name="Tsamla T."/>
            <person name="Vassiliev H."/>
            <person name="Vo A."/>
            <person name="Wangchuk T."/>
            <person name="Wangdi T."/>
            <person name="Weiand M."/>
            <person name="Wilkinson J."/>
            <person name="Wilson A."/>
            <person name="Yadav S."/>
            <person name="Young G."/>
            <person name="Yu Q."/>
            <person name="Zembek L."/>
            <person name="Zhong D."/>
            <person name="Zimmer A."/>
            <person name="Zwirko Z."/>
            <person name="Jaffe D.B."/>
            <person name="Alvarez P."/>
            <person name="Brockman W."/>
            <person name="Butler J."/>
            <person name="Chin C."/>
            <person name="Gnerre S."/>
            <person name="MacCallum I."/>
            <person name="Graves J.A."/>
            <person name="Ponting C.P."/>
            <person name="Breen M."/>
            <person name="Samollow P.B."/>
            <person name="Lander E.S."/>
            <person name="Lindblad-Toh K."/>
        </authorList>
    </citation>
    <scope>NUCLEOTIDE SEQUENCE [LARGE SCALE GENOMIC DNA]</scope>
</reference>
<feature type="domain" description="Olfactomedin-like" evidence="5">
    <location>
        <begin position="230"/>
        <end position="492"/>
    </location>
</feature>
<evidence type="ECO:0000256" key="2">
    <source>
        <dbReference type="ARBA" id="ARBA00022525"/>
    </source>
</evidence>
<dbReference type="Proteomes" id="UP000002280">
    <property type="component" value="Chromosome 7"/>
</dbReference>
<dbReference type="PANTHER" id="PTHR23192:SF7">
    <property type="entry name" value="OLFACTOMEDIN-4"/>
    <property type="match status" value="1"/>
</dbReference>
<evidence type="ECO:0000259" key="5">
    <source>
        <dbReference type="PROSITE" id="PS51132"/>
    </source>
</evidence>
<dbReference type="GO" id="GO:0045171">
    <property type="term" value="C:intercellular bridge"/>
    <property type="evidence" value="ECO:0007669"/>
    <property type="project" value="Ensembl"/>
</dbReference>
<dbReference type="Pfam" id="PF02191">
    <property type="entry name" value="OLF"/>
    <property type="match status" value="1"/>
</dbReference>
<dbReference type="GO" id="GO:0005829">
    <property type="term" value="C:cytosol"/>
    <property type="evidence" value="ECO:0007669"/>
    <property type="project" value="Ensembl"/>
</dbReference>
<dbReference type="STRING" id="13616.ENSMODP00000043708"/>
<dbReference type="GO" id="GO:0005615">
    <property type="term" value="C:extracellular space"/>
    <property type="evidence" value="ECO:0000318"/>
    <property type="project" value="GO_Central"/>
</dbReference>
<organism evidence="6 7">
    <name type="scientific">Monodelphis domestica</name>
    <name type="common">Gray short-tailed opossum</name>
    <dbReference type="NCBI Taxonomy" id="13616"/>
    <lineage>
        <taxon>Eukaryota</taxon>
        <taxon>Metazoa</taxon>
        <taxon>Chordata</taxon>
        <taxon>Craniata</taxon>
        <taxon>Vertebrata</taxon>
        <taxon>Euteleostomi</taxon>
        <taxon>Mammalia</taxon>
        <taxon>Metatheria</taxon>
        <taxon>Didelphimorphia</taxon>
        <taxon>Didelphidae</taxon>
        <taxon>Monodelphis</taxon>
    </lineage>
</organism>
<dbReference type="FunCoup" id="A0A5F8G8A2">
    <property type="interactions" value="7"/>
</dbReference>
<dbReference type="InterPro" id="IPR050605">
    <property type="entry name" value="Olfactomedin-like_domain"/>
</dbReference>
<dbReference type="GO" id="GO:0042581">
    <property type="term" value="C:specific granule"/>
    <property type="evidence" value="ECO:0007669"/>
    <property type="project" value="Ensembl"/>
</dbReference>
<dbReference type="SMART" id="SM00284">
    <property type="entry name" value="OLF"/>
    <property type="match status" value="1"/>
</dbReference>
<dbReference type="GO" id="GO:1900026">
    <property type="term" value="P:positive regulation of substrate adhesion-dependent cell spreading"/>
    <property type="evidence" value="ECO:0007669"/>
    <property type="project" value="Ensembl"/>
</dbReference>